<name>A0A328KKL6_9LACT</name>
<evidence type="ECO:0000259" key="6">
    <source>
        <dbReference type="Pfam" id="PF04138"/>
    </source>
</evidence>
<evidence type="ECO:0000256" key="2">
    <source>
        <dbReference type="ARBA" id="ARBA00022692"/>
    </source>
</evidence>
<gene>
    <name evidence="7" type="ORF">B8A44_09985</name>
</gene>
<dbReference type="GO" id="GO:0016020">
    <property type="term" value="C:membrane"/>
    <property type="evidence" value="ECO:0007669"/>
    <property type="project" value="UniProtKB-SubCell"/>
</dbReference>
<comment type="caution">
    <text evidence="7">The sequence shown here is derived from an EMBL/GenBank/DDBJ whole genome shotgun (WGS) entry which is preliminary data.</text>
</comment>
<feature type="domain" description="GtrA/DPMS transmembrane" evidence="6">
    <location>
        <begin position="26"/>
        <end position="95"/>
    </location>
</feature>
<keyword evidence="2 5" id="KW-0812">Transmembrane</keyword>
<accession>A0A328KKL6</accession>
<evidence type="ECO:0000313" key="7">
    <source>
        <dbReference type="EMBL" id="RAN61229.1"/>
    </source>
</evidence>
<reference evidence="7 8" key="1">
    <citation type="submission" date="2017-03" db="EMBL/GenBank/DDBJ databases">
        <title>wgs assembly of Dolosigranulum pigrum KPL CDC strains.</title>
        <authorList>
            <person name="Brugger S.D."/>
            <person name="Pettigrew M."/>
            <person name="Kong Y."/>
            <person name="Lemon K.P."/>
        </authorList>
    </citation>
    <scope>NUCLEOTIDE SEQUENCE [LARGE SCALE GENOMIC DNA]</scope>
    <source>
        <strain evidence="7 8">KPL1931_CDC4294-98</strain>
    </source>
</reference>
<evidence type="ECO:0000256" key="1">
    <source>
        <dbReference type="ARBA" id="ARBA00004141"/>
    </source>
</evidence>
<keyword evidence="4 5" id="KW-0472">Membrane</keyword>
<comment type="subcellular location">
    <subcellularLocation>
        <location evidence="1">Membrane</location>
        <topology evidence="1">Multi-pass membrane protein</topology>
    </subcellularLocation>
</comment>
<evidence type="ECO:0000313" key="8">
    <source>
        <dbReference type="Proteomes" id="UP000249099"/>
    </source>
</evidence>
<feature type="transmembrane region" description="Helical" evidence="5">
    <location>
        <begin position="50"/>
        <end position="69"/>
    </location>
</feature>
<proteinExistence type="predicted"/>
<dbReference type="Pfam" id="PF04138">
    <property type="entry name" value="GtrA_DPMS_TM"/>
    <property type="match status" value="1"/>
</dbReference>
<dbReference type="AlphaFoldDB" id="A0A328KKL6"/>
<evidence type="ECO:0000256" key="3">
    <source>
        <dbReference type="ARBA" id="ARBA00022989"/>
    </source>
</evidence>
<feature type="non-terminal residue" evidence="7">
    <location>
        <position position="97"/>
    </location>
</feature>
<dbReference type="EMBL" id="NAQV01000082">
    <property type="protein sequence ID" value="RAN61229.1"/>
    <property type="molecule type" value="Genomic_DNA"/>
</dbReference>
<keyword evidence="3 5" id="KW-1133">Transmembrane helix</keyword>
<dbReference type="InterPro" id="IPR007267">
    <property type="entry name" value="GtrA_DPMS_TM"/>
</dbReference>
<feature type="transmembrane region" description="Helical" evidence="5">
    <location>
        <begin position="22"/>
        <end position="44"/>
    </location>
</feature>
<sequence>MLVILDRKVSCMLENLFKKYKLVLLYLFFGGVTTVVNILIFYITFQILNLSTFTSTVLSWLATLIIAFITNKQFVFQSVSWNNKIIFKEFMLFFSYR</sequence>
<evidence type="ECO:0000256" key="5">
    <source>
        <dbReference type="SAM" id="Phobius"/>
    </source>
</evidence>
<organism evidence="7 8">
    <name type="scientific">Dolosigranulum pigrum</name>
    <dbReference type="NCBI Taxonomy" id="29394"/>
    <lineage>
        <taxon>Bacteria</taxon>
        <taxon>Bacillati</taxon>
        <taxon>Bacillota</taxon>
        <taxon>Bacilli</taxon>
        <taxon>Lactobacillales</taxon>
        <taxon>Carnobacteriaceae</taxon>
        <taxon>Dolosigranulum</taxon>
    </lineage>
</organism>
<dbReference type="GO" id="GO:0000271">
    <property type="term" value="P:polysaccharide biosynthetic process"/>
    <property type="evidence" value="ECO:0007669"/>
    <property type="project" value="InterPro"/>
</dbReference>
<protein>
    <recommendedName>
        <fullName evidence="6">GtrA/DPMS transmembrane domain-containing protein</fullName>
    </recommendedName>
</protein>
<dbReference type="Proteomes" id="UP000249099">
    <property type="component" value="Unassembled WGS sequence"/>
</dbReference>
<evidence type="ECO:0000256" key="4">
    <source>
        <dbReference type="ARBA" id="ARBA00023136"/>
    </source>
</evidence>